<dbReference type="KEGG" id="xbv:XBW1_1383"/>
<proteinExistence type="predicted"/>
<dbReference type="Proteomes" id="UP000032930">
    <property type="component" value="Chromosome"/>
</dbReference>
<protein>
    <submittedName>
        <fullName evidence="1">Uncharacterized protein</fullName>
    </submittedName>
</protein>
<dbReference type="EMBL" id="FO818637">
    <property type="protein sequence ID" value="CDM88740.1"/>
    <property type="molecule type" value="Genomic_DNA"/>
</dbReference>
<reference evidence="1 2" key="1">
    <citation type="submission" date="2014-02" db="EMBL/GenBank/DDBJ databases">
        <authorList>
            <person name="Genoscope - CEA"/>
        </authorList>
    </citation>
    <scope>NUCLEOTIDE SEQUENCE [LARGE SCALE GENOMIC DNA]</scope>
    <source>
        <strain evidence="1 2">CS03</strain>
    </source>
</reference>
<sequence>MQKIHSDIPFIPSTCPELSGQSRDYQRQQDTEMNIAPIGVLALQYCHKQLPLTVLRSRAGFYIGTQDEGEPCSRESVEYFACHEQAEFALKQGHWTQRQSV</sequence>
<name>A0A0B6X5D3_XENBV</name>
<accession>A0A0B6X5D3</accession>
<organism evidence="1 2">
    <name type="scientific">Xenorhabdus bovienii</name>
    <name type="common">Xenorhabdus nematophila subsp. bovienii</name>
    <dbReference type="NCBI Taxonomy" id="40576"/>
    <lineage>
        <taxon>Bacteria</taxon>
        <taxon>Pseudomonadati</taxon>
        <taxon>Pseudomonadota</taxon>
        <taxon>Gammaproteobacteria</taxon>
        <taxon>Enterobacterales</taxon>
        <taxon>Morganellaceae</taxon>
        <taxon>Xenorhabdus</taxon>
    </lineage>
</organism>
<evidence type="ECO:0000313" key="1">
    <source>
        <dbReference type="EMBL" id="CDM88740.1"/>
    </source>
</evidence>
<gene>
    <name evidence="1" type="ORF">XBW1_1383</name>
</gene>
<evidence type="ECO:0000313" key="2">
    <source>
        <dbReference type="Proteomes" id="UP000032930"/>
    </source>
</evidence>
<dbReference type="AlphaFoldDB" id="A0A0B6X5D3"/>